<gene>
    <name evidence="2" type="ORF">CDAR_605761</name>
</gene>
<keyword evidence="3" id="KW-1185">Reference proteome</keyword>
<organism evidence="2 3">
    <name type="scientific">Caerostris darwini</name>
    <dbReference type="NCBI Taxonomy" id="1538125"/>
    <lineage>
        <taxon>Eukaryota</taxon>
        <taxon>Metazoa</taxon>
        <taxon>Ecdysozoa</taxon>
        <taxon>Arthropoda</taxon>
        <taxon>Chelicerata</taxon>
        <taxon>Arachnida</taxon>
        <taxon>Araneae</taxon>
        <taxon>Araneomorphae</taxon>
        <taxon>Entelegynae</taxon>
        <taxon>Araneoidea</taxon>
        <taxon>Araneidae</taxon>
        <taxon>Caerostris</taxon>
    </lineage>
</organism>
<dbReference type="AlphaFoldDB" id="A0AAV4UA33"/>
<evidence type="ECO:0000313" key="2">
    <source>
        <dbReference type="EMBL" id="GIY54653.1"/>
    </source>
</evidence>
<evidence type="ECO:0000313" key="3">
    <source>
        <dbReference type="Proteomes" id="UP001054837"/>
    </source>
</evidence>
<name>A0AAV4UA33_9ARAC</name>
<proteinExistence type="predicted"/>
<sequence>MSPECTRRMFQRKKKKEKGESFTERVEGRVLFSRRCYHYYRRRESSGNRNQESSWMINTKPLRPPMEKECVLVEPLNNLVHLATPK</sequence>
<comment type="caution">
    <text evidence="2">The sequence shown here is derived from an EMBL/GenBank/DDBJ whole genome shotgun (WGS) entry which is preliminary data.</text>
</comment>
<feature type="region of interest" description="Disordered" evidence="1">
    <location>
        <begin position="1"/>
        <end position="21"/>
    </location>
</feature>
<dbReference type="EMBL" id="BPLQ01010951">
    <property type="protein sequence ID" value="GIY54653.1"/>
    <property type="molecule type" value="Genomic_DNA"/>
</dbReference>
<dbReference type="Proteomes" id="UP001054837">
    <property type="component" value="Unassembled WGS sequence"/>
</dbReference>
<reference evidence="2 3" key="1">
    <citation type="submission" date="2021-06" db="EMBL/GenBank/DDBJ databases">
        <title>Caerostris darwini draft genome.</title>
        <authorList>
            <person name="Kono N."/>
            <person name="Arakawa K."/>
        </authorList>
    </citation>
    <scope>NUCLEOTIDE SEQUENCE [LARGE SCALE GENOMIC DNA]</scope>
</reference>
<accession>A0AAV4UA33</accession>
<protein>
    <submittedName>
        <fullName evidence="2">Uncharacterized protein</fullName>
    </submittedName>
</protein>
<evidence type="ECO:0000256" key="1">
    <source>
        <dbReference type="SAM" id="MobiDB-lite"/>
    </source>
</evidence>